<evidence type="ECO:0000256" key="1">
    <source>
        <dbReference type="ARBA" id="ARBA00023015"/>
    </source>
</evidence>
<keyword evidence="1" id="KW-0805">Transcription regulation</keyword>
<dbReference type="SUPFAM" id="SSF46785">
    <property type="entry name" value="Winged helix' DNA-binding domain"/>
    <property type="match status" value="1"/>
</dbReference>
<proteinExistence type="predicted"/>
<dbReference type="Gene3D" id="1.10.10.10">
    <property type="entry name" value="Winged helix-like DNA-binding domain superfamily/Winged helix DNA-binding domain"/>
    <property type="match status" value="1"/>
</dbReference>
<evidence type="ECO:0000256" key="3">
    <source>
        <dbReference type="ARBA" id="ARBA00023163"/>
    </source>
</evidence>
<name>A0A1H8KJV0_9BACI</name>
<dbReference type="PANTHER" id="PTHR30154:SF20">
    <property type="entry name" value="LEUCINE-RESPONSIVE REGULATORY PROTEIN"/>
    <property type="match status" value="1"/>
</dbReference>
<organism evidence="5 6">
    <name type="scientific">Amphibacillus marinus</name>
    <dbReference type="NCBI Taxonomy" id="872970"/>
    <lineage>
        <taxon>Bacteria</taxon>
        <taxon>Bacillati</taxon>
        <taxon>Bacillota</taxon>
        <taxon>Bacilli</taxon>
        <taxon>Bacillales</taxon>
        <taxon>Bacillaceae</taxon>
        <taxon>Amphibacillus</taxon>
    </lineage>
</organism>
<dbReference type="SMART" id="SM00344">
    <property type="entry name" value="HTH_ASNC"/>
    <property type="match status" value="1"/>
</dbReference>
<dbReference type="GO" id="GO:0043200">
    <property type="term" value="P:response to amino acid"/>
    <property type="evidence" value="ECO:0007669"/>
    <property type="project" value="TreeGrafter"/>
</dbReference>
<dbReference type="InterPro" id="IPR011008">
    <property type="entry name" value="Dimeric_a/b-barrel"/>
</dbReference>
<evidence type="ECO:0000313" key="5">
    <source>
        <dbReference type="EMBL" id="SEN92688.1"/>
    </source>
</evidence>
<dbReference type="Pfam" id="PF01037">
    <property type="entry name" value="AsnC_trans_reg"/>
    <property type="match status" value="1"/>
</dbReference>
<evidence type="ECO:0000313" key="6">
    <source>
        <dbReference type="Proteomes" id="UP000199300"/>
    </source>
</evidence>
<dbReference type="SUPFAM" id="SSF54909">
    <property type="entry name" value="Dimeric alpha+beta barrel"/>
    <property type="match status" value="1"/>
</dbReference>
<dbReference type="GO" id="GO:0005829">
    <property type="term" value="C:cytosol"/>
    <property type="evidence" value="ECO:0007669"/>
    <property type="project" value="TreeGrafter"/>
</dbReference>
<evidence type="ECO:0000259" key="4">
    <source>
        <dbReference type="PROSITE" id="PS50956"/>
    </source>
</evidence>
<keyword evidence="3" id="KW-0804">Transcription</keyword>
<dbReference type="STRING" id="872970.SAMN04488134_102301"/>
<dbReference type="OrthoDB" id="34294at2"/>
<accession>A0A1H8KJV0</accession>
<dbReference type="GO" id="GO:0043565">
    <property type="term" value="F:sequence-specific DNA binding"/>
    <property type="evidence" value="ECO:0007669"/>
    <property type="project" value="InterPro"/>
</dbReference>
<dbReference type="InterPro" id="IPR036388">
    <property type="entry name" value="WH-like_DNA-bd_sf"/>
</dbReference>
<dbReference type="FunFam" id="1.10.10.10:FF:000186">
    <property type="entry name" value="AsnC family transcriptional regulator"/>
    <property type="match status" value="1"/>
</dbReference>
<dbReference type="InterPro" id="IPR011991">
    <property type="entry name" value="ArsR-like_HTH"/>
</dbReference>
<dbReference type="PRINTS" id="PR00033">
    <property type="entry name" value="HTHASNC"/>
</dbReference>
<dbReference type="PROSITE" id="PS50956">
    <property type="entry name" value="HTH_ASNC_2"/>
    <property type="match status" value="1"/>
</dbReference>
<gene>
    <name evidence="5" type="ORF">SAMN04488134_102301</name>
</gene>
<dbReference type="AlphaFoldDB" id="A0A1H8KJV0"/>
<evidence type="ECO:0000256" key="2">
    <source>
        <dbReference type="ARBA" id="ARBA00023125"/>
    </source>
</evidence>
<dbReference type="Gene3D" id="3.30.70.920">
    <property type="match status" value="1"/>
</dbReference>
<dbReference type="InterPro" id="IPR019885">
    <property type="entry name" value="Tscrpt_reg_HTH_AsnC-type_CS"/>
</dbReference>
<dbReference type="EMBL" id="FODJ01000002">
    <property type="protein sequence ID" value="SEN92688.1"/>
    <property type="molecule type" value="Genomic_DNA"/>
</dbReference>
<dbReference type="Proteomes" id="UP000199300">
    <property type="component" value="Unassembled WGS sequence"/>
</dbReference>
<dbReference type="PROSITE" id="PS00519">
    <property type="entry name" value="HTH_ASNC_1"/>
    <property type="match status" value="1"/>
</dbReference>
<dbReference type="PANTHER" id="PTHR30154">
    <property type="entry name" value="LEUCINE-RESPONSIVE REGULATORY PROTEIN"/>
    <property type="match status" value="1"/>
</dbReference>
<dbReference type="InterPro" id="IPR036390">
    <property type="entry name" value="WH_DNA-bd_sf"/>
</dbReference>
<dbReference type="InterPro" id="IPR019888">
    <property type="entry name" value="Tscrpt_reg_AsnC-like"/>
</dbReference>
<reference evidence="5 6" key="1">
    <citation type="submission" date="2016-10" db="EMBL/GenBank/DDBJ databases">
        <authorList>
            <person name="de Groot N.N."/>
        </authorList>
    </citation>
    <scope>NUCLEOTIDE SEQUENCE [LARGE SCALE GENOMIC DNA]</scope>
    <source>
        <strain evidence="5 6">CGMCC 1.10434</strain>
    </source>
</reference>
<protein>
    <submittedName>
        <fullName evidence="5">DNA-binding transcriptional regulator, Lrp family</fullName>
    </submittedName>
</protein>
<feature type="domain" description="HTH asnC-type" evidence="4">
    <location>
        <begin position="1"/>
        <end position="62"/>
    </location>
</feature>
<keyword evidence="6" id="KW-1185">Reference proteome</keyword>
<dbReference type="CDD" id="cd00090">
    <property type="entry name" value="HTH_ARSR"/>
    <property type="match status" value="1"/>
</dbReference>
<dbReference type="RefSeq" id="WP_091495623.1">
    <property type="nucleotide sequence ID" value="NZ_FODJ01000002.1"/>
</dbReference>
<keyword evidence="2 5" id="KW-0238">DNA-binding</keyword>
<sequence length="139" mass="15632">MDEINRKIINILQEEGRTSMTELGMRIALSVPAVTERVRKLEDQGVIQGYKAIIDPDKINKAMKAFVLVKTNRCQAFKEFCLTTADVVECHRLTGEYSYLVKIITHSNASLEAFIDATMAYGQPYTMISLSSPLTDKII</sequence>
<dbReference type="Pfam" id="PF13412">
    <property type="entry name" value="HTH_24"/>
    <property type="match status" value="1"/>
</dbReference>
<dbReference type="InterPro" id="IPR019887">
    <property type="entry name" value="Tscrpt_reg_AsnC/Lrp_C"/>
</dbReference>
<dbReference type="InterPro" id="IPR000485">
    <property type="entry name" value="AsnC-type_HTH_dom"/>
</dbReference>